<protein>
    <submittedName>
        <fullName evidence="1">Uncharacterized protein</fullName>
    </submittedName>
</protein>
<sequence length="82" mass="9407">MLRSLCRFRGVNIDERFDDFDIGKRGDPHDMLRIHKKPVEINITELMLSVSARFTIPFGLPVSISKTISNPYLSSILNLQTM</sequence>
<dbReference type="EMBL" id="CADCXW020000015">
    <property type="protein sequence ID" value="CAD1549951.1"/>
    <property type="molecule type" value="Genomic_DNA"/>
</dbReference>
<gene>
    <name evidence="1" type="ORF">BBRV_LOCUS49355</name>
</gene>
<proteinExistence type="predicted"/>
<dbReference type="AlphaFoldDB" id="A0A6V7JEN0"/>
<evidence type="ECO:0000313" key="1">
    <source>
        <dbReference type="EMBL" id="CAD1549951.1"/>
    </source>
</evidence>
<accession>A0A6V7JEN0</accession>
<name>A0A6V7JEN0_9HYME</name>
<reference evidence="1" key="1">
    <citation type="submission" date="2020-07" db="EMBL/GenBank/DDBJ databases">
        <authorList>
            <person name="Ferguson B K."/>
        </authorList>
    </citation>
    <scope>NUCLEOTIDE SEQUENCE</scope>
    <source>
        <strain evidence="1">L06</strain>
    </source>
</reference>
<organism evidence="1">
    <name type="scientific">Bracon brevicornis</name>
    <dbReference type="NCBI Taxonomy" id="1563983"/>
    <lineage>
        <taxon>Eukaryota</taxon>
        <taxon>Metazoa</taxon>
        <taxon>Ecdysozoa</taxon>
        <taxon>Arthropoda</taxon>
        <taxon>Hexapoda</taxon>
        <taxon>Insecta</taxon>
        <taxon>Pterygota</taxon>
        <taxon>Neoptera</taxon>
        <taxon>Endopterygota</taxon>
        <taxon>Hymenoptera</taxon>
        <taxon>Apocrita</taxon>
        <taxon>Ichneumonoidea</taxon>
        <taxon>Braconidae</taxon>
        <taxon>Braconinae</taxon>
        <taxon>Bracon</taxon>
    </lineage>
</organism>